<evidence type="ECO:0000313" key="8">
    <source>
        <dbReference type="Proteomes" id="UP001238179"/>
    </source>
</evidence>
<feature type="transmembrane region" description="Helical" evidence="6">
    <location>
        <begin position="360"/>
        <end position="380"/>
    </location>
</feature>
<dbReference type="AlphaFoldDB" id="A0AA48K7F4"/>
<keyword evidence="2" id="KW-1003">Cell membrane</keyword>
<dbReference type="PANTHER" id="PTHR43652:SF2">
    <property type="entry name" value="BASIC AMINO ACID ANTIPORTER YFCC-RELATED"/>
    <property type="match status" value="1"/>
</dbReference>
<feature type="transmembrane region" description="Helical" evidence="6">
    <location>
        <begin position="263"/>
        <end position="283"/>
    </location>
</feature>
<feature type="transmembrane region" description="Helical" evidence="6">
    <location>
        <begin position="445"/>
        <end position="467"/>
    </location>
</feature>
<feature type="transmembrane region" description="Helical" evidence="6">
    <location>
        <begin position="165"/>
        <end position="184"/>
    </location>
</feature>
<organism evidence="7 8">
    <name type="scientific">Mesoterricola silvestris</name>
    <dbReference type="NCBI Taxonomy" id="2927979"/>
    <lineage>
        <taxon>Bacteria</taxon>
        <taxon>Pseudomonadati</taxon>
        <taxon>Acidobacteriota</taxon>
        <taxon>Holophagae</taxon>
        <taxon>Holophagales</taxon>
        <taxon>Holophagaceae</taxon>
        <taxon>Mesoterricola</taxon>
    </lineage>
</organism>
<evidence type="ECO:0000256" key="5">
    <source>
        <dbReference type="ARBA" id="ARBA00023136"/>
    </source>
</evidence>
<dbReference type="Proteomes" id="UP001238179">
    <property type="component" value="Chromosome"/>
</dbReference>
<dbReference type="EMBL" id="AP027080">
    <property type="protein sequence ID" value="BDU71809.1"/>
    <property type="molecule type" value="Genomic_DNA"/>
</dbReference>
<name>A0AA48K7F4_9BACT</name>
<evidence type="ECO:0000256" key="6">
    <source>
        <dbReference type="SAM" id="Phobius"/>
    </source>
</evidence>
<evidence type="ECO:0000256" key="2">
    <source>
        <dbReference type="ARBA" id="ARBA00022475"/>
    </source>
</evidence>
<sequence length="472" mass="50899">MHGGLLQSLKKMKMPHTLVVVEGLVLLVLVLSWLIPSGEFTRIAVNGRMVPDPATYHVLAPKIYVSASMLLLAPIRGFLDGGLLIAFLLVIGGAFNVLNETGAVEFGIKKLTKAISVRPTLEFLLIPVLMVVFSLAGSIFGMAEELIPFVIIFIPLARSLGYDSIVGVCIPFLGAAAGFAAAFFNPFTVGVAQKLAGLPVNSGLGYRVFSWFIGTAVVTAYVMVYARRIKKDPTRSPVYELDKARGPVDRNPEAVEAWTFRHLLVLLIFAGSLVLLVYGIMARNWDMDAMAAMFLGMGIVLGLASGMGGSRIAQSFVAGAKDMVGVVFIVACARALLVIAQDARILDTMLFHSKNLMSVLPRPVIPQTMFLIQAVINFFIHSGTAQAALTMPIMAPLADLVGITRQTAVFAFQLCEFVNPILPTSAVTMGVLGAAKIPWEKWAGWFLPLLGIVLVMGFLLLVPPVLFHWGPF</sequence>
<keyword evidence="4 6" id="KW-1133">Transmembrane helix</keyword>
<feature type="transmembrane region" description="Helical" evidence="6">
    <location>
        <begin position="289"/>
        <end position="310"/>
    </location>
</feature>
<comment type="subcellular location">
    <subcellularLocation>
        <location evidence="1">Cell membrane</location>
        <topology evidence="1">Multi-pass membrane protein</topology>
    </subcellularLocation>
</comment>
<dbReference type="PANTHER" id="PTHR43652">
    <property type="entry name" value="BASIC AMINO ACID ANTIPORTER YFCC-RELATED"/>
    <property type="match status" value="1"/>
</dbReference>
<feature type="transmembrane region" description="Helical" evidence="6">
    <location>
        <begin position="17"/>
        <end position="35"/>
    </location>
</feature>
<dbReference type="InterPro" id="IPR018385">
    <property type="entry name" value="C4_dicarb_anaerob_car-like"/>
</dbReference>
<feature type="transmembrane region" description="Helical" evidence="6">
    <location>
        <begin position="124"/>
        <end position="153"/>
    </location>
</feature>
<evidence type="ECO:0000256" key="1">
    <source>
        <dbReference type="ARBA" id="ARBA00004651"/>
    </source>
</evidence>
<dbReference type="InterPro" id="IPR051679">
    <property type="entry name" value="DASS-Related_Transporters"/>
</dbReference>
<keyword evidence="5 6" id="KW-0472">Membrane</keyword>
<evidence type="ECO:0000256" key="3">
    <source>
        <dbReference type="ARBA" id="ARBA00022692"/>
    </source>
</evidence>
<accession>A0AA48K7F4</accession>
<dbReference type="GO" id="GO:0005886">
    <property type="term" value="C:plasma membrane"/>
    <property type="evidence" value="ECO:0007669"/>
    <property type="project" value="UniProtKB-SubCell"/>
</dbReference>
<gene>
    <name evidence="7" type="ORF">METEAL_09830</name>
</gene>
<evidence type="ECO:0000256" key="4">
    <source>
        <dbReference type="ARBA" id="ARBA00022989"/>
    </source>
</evidence>
<dbReference type="RefSeq" id="WP_316414712.1">
    <property type="nucleotide sequence ID" value="NZ_AP027080.1"/>
</dbReference>
<proteinExistence type="predicted"/>
<feature type="transmembrane region" description="Helical" evidence="6">
    <location>
        <begin position="82"/>
        <end position="104"/>
    </location>
</feature>
<reference evidence="8" key="1">
    <citation type="journal article" date="2023" name="Int. J. Syst. Evol. Microbiol.">
        <title>Mesoterricola silvestris gen. nov., sp. nov., Mesoterricola sediminis sp. nov., Geothrix oryzae sp. nov., Geothrix edaphica sp. nov., Geothrix rubra sp. nov., and Geothrix limicola sp. nov., six novel members of Acidobacteriota isolated from soils.</title>
        <authorList>
            <person name="Itoh H."/>
            <person name="Sugisawa Y."/>
            <person name="Mise K."/>
            <person name="Xu Z."/>
            <person name="Kuniyasu M."/>
            <person name="Ushijima N."/>
            <person name="Kawano K."/>
            <person name="Kobayashi E."/>
            <person name="Shiratori Y."/>
            <person name="Masuda Y."/>
            <person name="Senoo K."/>
        </authorList>
    </citation>
    <scope>NUCLEOTIDE SEQUENCE [LARGE SCALE GENOMIC DNA]</scope>
    <source>
        <strain evidence="8">W79</strain>
    </source>
</reference>
<dbReference type="KEGG" id="msil:METEAL_09830"/>
<dbReference type="Pfam" id="PF03606">
    <property type="entry name" value="DcuC"/>
    <property type="match status" value="1"/>
</dbReference>
<keyword evidence="3 6" id="KW-0812">Transmembrane</keyword>
<evidence type="ECO:0000313" key="7">
    <source>
        <dbReference type="EMBL" id="BDU71809.1"/>
    </source>
</evidence>
<keyword evidence="8" id="KW-1185">Reference proteome</keyword>
<protein>
    <submittedName>
        <fullName evidence="7">C4-dicarboxylate ABC transporter</fullName>
    </submittedName>
</protein>
<feature type="transmembrane region" description="Helical" evidence="6">
    <location>
        <begin position="204"/>
        <end position="226"/>
    </location>
</feature>
<feature type="transmembrane region" description="Helical" evidence="6">
    <location>
        <begin position="322"/>
        <end position="340"/>
    </location>
</feature>